<sequence length="74" mass="7974">MRVTTSALGTIGIIIAIAGIIRATGTHVDVRVLIVISLLTLSLLLAASAFAPPLRRSEGRDEGEQHHEYKEVRV</sequence>
<keyword evidence="2" id="KW-1133">Transmembrane helix</keyword>
<evidence type="ECO:0000313" key="3">
    <source>
        <dbReference type="EMBL" id="MDP9807146.1"/>
    </source>
</evidence>
<comment type="caution">
    <text evidence="3">The sequence shown here is derived from an EMBL/GenBank/DDBJ whole genome shotgun (WGS) entry which is preliminary data.</text>
</comment>
<feature type="transmembrane region" description="Helical" evidence="2">
    <location>
        <begin position="30"/>
        <end position="51"/>
    </location>
</feature>
<feature type="transmembrane region" description="Helical" evidence="2">
    <location>
        <begin position="7"/>
        <end position="24"/>
    </location>
</feature>
<evidence type="ECO:0000313" key="4">
    <source>
        <dbReference type="Proteomes" id="UP001243212"/>
    </source>
</evidence>
<feature type="region of interest" description="Disordered" evidence="1">
    <location>
        <begin position="55"/>
        <end position="74"/>
    </location>
</feature>
<keyword evidence="4" id="KW-1185">Reference proteome</keyword>
<keyword evidence="2" id="KW-0812">Transmembrane</keyword>
<protein>
    <submittedName>
        <fullName evidence="3">Uncharacterized protein</fullName>
    </submittedName>
</protein>
<dbReference type="Proteomes" id="UP001243212">
    <property type="component" value="Unassembled WGS sequence"/>
</dbReference>
<name>A0ABT9NIB6_9ACTO</name>
<evidence type="ECO:0000256" key="1">
    <source>
        <dbReference type="SAM" id="MobiDB-lite"/>
    </source>
</evidence>
<proteinExistence type="predicted"/>
<keyword evidence="2" id="KW-0472">Membrane</keyword>
<gene>
    <name evidence="3" type="ORF">J2S70_001728</name>
</gene>
<dbReference type="EMBL" id="JAUSQX010000001">
    <property type="protein sequence ID" value="MDP9807146.1"/>
    <property type="molecule type" value="Genomic_DNA"/>
</dbReference>
<evidence type="ECO:0000256" key="2">
    <source>
        <dbReference type="SAM" id="Phobius"/>
    </source>
</evidence>
<reference evidence="3 4" key="1">
    <citation type="submission" date="2023-07" db="EMBL/GenBank/DDBJ databases">
        <title>Sequencing the genomes of 1000 actinobacteria strains.</title>
        <authorList>
            <person name="Klenk H.-P."/>
        </authorList>
    </citation>
    <scope>NUCLEOTIDE SEQUENCE [LARGE SCALE GENOMIC DNA]</scope>
    <source>
        <strain evidence="3 4">DSM 17163</strain>
    </source>
</reference>
<dbReference type="RefSeq" id="WP_307683315.1">
    <property type="nucleotide sequence ID" value="NZ_JAUSQX010000001.1"/>
</dbReference>
<organism evidence="3 4">
    <name type="scientific">Trueperella bonasi</name>
    <dbReference type="NCBI Taxonomy" id="312286"/>
    <lineage>
        <taxon>Bacteria</taxon>
        <taxon>Bacillati</taxon>
        <taxon>Actinomycetota</taxon>
        <taxon>Actinomycetes</taxon>
        <taxon>Actinomycetales</taxon>
        <taxon>Actinomycetaceae</taxon>
        <taxon>Trueperella</taxon>
    </lineage>
</organism>
<accession>A0ABT9NIB6</accession>